<dbReference type="PRINTS" id="PR00081">
    <property type="entry name" value="GDHRDH"/>
</dbReference>
<dbReference type="PANTHER" id="PTHR43669">
    <property type="entry name" value="5-KETO-D-GLUCONATE 5-REDUCTASE"/>
    <property type="match status" value="1"/>
</dbReference>
<keyword evidence="3" id="KW-0560">Oxidoreductase</keyword>
<evidence type="ECO:0000256" key="1">
    <source>
        <dbReference type="ARBA" id="ARBA00006484"/>
    </source>
</evidence>
<evidence type="ECO:0000259" key="4">
    <source>
        <dbReference type="SMART" id="SM00822"/>
    </source>
</evidence>
<keyword evidence="6" id="KW-1185">Reference proteome</keyword>
<reference evidence="5" key="1">
    <citation type="submission" date="2023-06" db="EMBL/GenBank/DDBJ databases">
        <title>Genome-scale phylogeny and comparative genomics of the fungal order Sordariales.</title>
        <authorList>
            <consortium name="Lawrence Berkeley National Laboratory"/>
            <person name="Hensen N."/>
            <person name="Bonometti L."/>
            <person name="Westerberg I."/>
            <person name="Brannstrom I.O."/>
            <person name="Guillou S."/>
            <person name="Cros-Aarteil S."/>
            <person name="Calhoun S."/>
            <person name="Haridas S."/>
            <person name="Kuo A."/>
            <person name="Mondo S."/>
            <person name="Pangilinan J."/>
            <person name="Riley R."/>
            <person name="Labutti K."/>
            <person name="Andreopoulos B."/>
            <person name="Lipzen A."/>
            <person name="Chen C."/>
            <person name="Yanf M."/>
            <person name="Daum C."/>
            <person name="Ng V."/>
            <person name="Clum A."/>
            <person name="Steindorff A."/>
            <person name="Ohm R."/>
            <person name="Martin F."/>
            <person name="Silar P."/>
            <person name="Natvig D."/>
            <person name="Lalanne C."/>
            <person name="Gautier V."/>
            <person name="Ament-Velasquez S.L."/>
            <person name="Kruys A."/>
            <person name="Hutchinson M.I."/>
            <person name="Powell A.J."/>
            <person name="Barry K."/>
            <person name="Miller A.N."/>
            <person name="Grigoriev I.V."/>
            <person name="Debuchy R."/>
            <person name="Gladieux P."/>
            <person name="Thoren M.H."/>
            <person name="Johannesson H."/>
        </authorList>
    </citation>
    <scope>NUCLEOTIDE SEQUENCE</scope>
    <source>
        <strain evidence="5">PSN4</strain>
    </source>
</reference>
<sequence length="273" mass="29579">MPFPYKTVLITGATSGIGAALAERMIAADIFVVAVGRRADRLEALVSKHGADRVAAEAFDVADLDGMGEWAKRITATYPALDAIVLNAGFQRTLDFTRPAAVSLPLVTSELQTNYLSPVHMITHFLPHLVSIAPRPAAIVLVSSGLAVIPFPRCAGYCASKAALHSLAWTLRAQLASPFSEGTHHIRVVELIPPAVQTELHPQQPDLVAEGMDKAGIPLETYIDETWADLVGDEVRDEIVNSAHRDRLAPSEDLRRKGFDMFVAVMRKMGVKI</sequence>
<keyword evidence="2" id="KW-0521">NADP</keyword>
<name>A0AAJ0FCQ3_9PEZI</name>
<dbReference type="Pfam" id="PF00106">
    <property type="entry name" value="adh_short"/>
    <property type="match status" value="1"/>
</dbReference>
<feature type="domain" description="Ketoreductase" evidence="4">
    <location>
        <begin position="6"/>
        <end position="182"/>
    </location>
</feature>
<dbReference type="Proteomes" id="UP001239445">
    <property type="component" value="Unassembled WGS sequence"/>
</dbReference>
<dbReference type="GO" id="GO:0016491">
    <property type="term" value="F:oxidoreductase activity"/>
    <property type="evidence" value="ECO:0007669"/>
    <property type="project" value="UniProtKB-KW"/>
</dbReference>
<dbReference type="PANTHER" id="PTHR43669:SF11">
    <property type="entry name" value="SHORT-CHAIN DEHYDROGENASE_OXIDOREDUCTASE"/>
    <property type="match status" value="1"/>
</dbReference>
<dbReference type="PROSITE" id="PS00061">
    <property type="entry name" value="ADH_SHORT"/>
    <property type="match status" value="1"/>
</dbReference>
<dbReference type="InterPro" id="IPR036291">
    <property type="entry name" value="NAD(P)-bd_dom_sf"/>
</dbReference>
<accession>A0AAJ0FCQ3</accession>
<dbReference type="InterPro" id="IPR020904">
    <property type="entry name" value="Sc_DH/Rdtase_CS"/>
</dbReference>
<dbReference type="SMART" id="SM00822">
    <property type="entry name" value="PKS_KR"/>
    <property type="match status" value="1"/>
</dbReference>
<gene>
    <name evidence="5" type="ORF">QBC47DRAFT_377595</name>
</gene>
<dbReference type="InterPro" id="IPR057326">
    <property type="entry name" value="KR_dom"/>
</dbReference>
<comment type="similarity">
    <text evidence="1">Belongs to the short-chain dehydrogenases/reductases (SDR) family.</text>
</comment>
<evidence type="ECO:0000256" key="2">
    <source>
        <dbReference type="ARBA" id="ARBA00022857"/>
    </source>
</evidence>
<evidence type="ECO:0000256" key="3">
    <source>
        <dbReference type="ARBA" id="ARBA00023002"/>
    </source>
</evidence>
<organism evidence="5 6">
    <name type="scientific">Echria macrotheca</name>
    <dbReference type="NCBI Taxonomy" id="438768"/>
    <lineage>
        <taxon>Eukaryota</taxon>
        <taxon>Fungi</taxon>
        <taxon>Dikarya</taxon>
        <taxon>Ascomycota</taxon>
        <taxon>Pezizomycotina</taxon>
        <taxon>Sordariomycetes</taxon>
        <taxon>Sordariomycetidae</taxon>
        <taxon>Sordariales</taxon>
        <taxon>Schizotheciaceae</taxon>
        <taxon>Echria</taxon>
    </lineage>
</organism>
<dbReference type="SUPFAM" id="SSF51735">
    <property type="entry name" value="NAD(P)-binding Rossmann-fold domains"/>
    <property type="match status" value="1"/>
</dbReference>
<evidence type="ECO:0000313" key="5">
    <source>
        <dbReference type="EMBL" id="KAK1756764.1"/>
    </source>
</evidence>
<comment type="caution">
    <text evidence="5">The sequence shown here is derived from an EMBL/GenBank/DDBJ whole genome shotgun (WGS) entry which is preliminary data.</text>
</comment>
<dbReference type="InterPro" id="IPR002347">
    <property type="entry name" value="SDR_fam"/>
</dbReference>
<proteinExistence type="inferred from homology"/>
<dbReference type="EMBL" id="MU839831">
    <property type="protein sequence ID" value="KAK1756764.1"/>
    <property type="molecule type" value="Genomic_DNA"/>
</dbReference>
<dbReference type="AlphaFoldDB" id="A0AAJ0FCQ3"/>
<dbReference type="Gene3D" id="3.40.50.720">
    <property type="entry name" value="NAD(P)-binding Rossmann-like Domain"/>
    <property type="match status" value="1"/>
</dbReference>
<evidence type="ECO:0000313" key="6">
    <source>
        <dbReference type="Proteomes" id="UP001239445"/>
    </source>
</evidence>
<protein>
    <submittedName>
        <fullName evidence="5">Oxidoreductase DltE</fullName>
    </submittedName>
</protein>